<keyword evidence="2" id="KW-1185">Reference proteome</keyword>
<reference evidence="1" key="1">
    <citation type="submission" date="2009-07" db="EMBL/GenBank/DDBJ databases">
        <authorList>
            <person name="Weinstock G."/>
            <person name="Sodergren E."/>
            <person name="Clifton S."/>
            <person name="Fulton L."/>
            <person name="Fulton B."/>
            <person name="Courtney L."/>
            <person name="Fronick C."/>
            <person name="Harrison M."/>
            <person name="Strong C."/>
            <person name="Farmer C."/>
            <person name="Delahaunty K."/>
            <person name="Markovic C."/>
            <person name="Hall O."/>
            <person name="Minx P."/>
            <person name="Tomlinson C."/>
            <person name="Mitreva M."/>
            <person name="Nelson J."/>
            <person name="Hou S."/>
            <person name="Wollam A."/>
            <person name="Pepin K.H."/>
            <person name="Johnson M."/>
            <person name="Bhonagiri V."/>
            <person name="Nash W.E."/>
            <person name="Warren W."/>
            <person name="Chinwalla A."/>
            <person name="Mardis E.R."/>
            <person name="Wilson R.K."/>
        </authorList>
    </citation>
    <scope>NUCLEOTIDE SEQUENCE [LARGE SCALE GENOMIC DNA]</scope>
    <source>
        <strain evidence="1">DSM 14469</strain>
    </source>
</reference>
<dbReference type="Proteomes" id="UP000005561">
    <property type="component" value="Unassembled WGS sequence"/>
</dbReference>
<dbReference type="STRING" id="168384.SAMN05660368_03443"/>
<dbReference type="EMBL" id="ACCL02000024">
    <property type="protein sequence ID" value="EET58872.1"/>
    <property type="molecule type" value="Genomic_DNA"/>
</dbReference>
<evidence type="ECO:0000313" key="1">
    <source>
        <dbReference type="EMBL" id="EET58872.1"/>
    </source>
</evidence>
<gene>
    <name evidence="1" type="ORF">BRYFOR_09160</name>
</gene>
<proteinExistence type="predicted"/>
<sequence length="63" mass="7747">MRFEVAICDLKKRLQILNESCWNVNNSNHMGCDNTHRTDKRFSVHIMRNLRKKIDWWKMLWGK</sequence>
<name>C6LKH3_9FIRM</name>
<dbReference type="AlphaFoldDB" id="C6LKH3"/>
<organism evidence="1 2">
    <name type="scientific">Marvinbryantia formatexigens DSM 14469</name>
    <dbReference type="NCBI Taxonomy" id="478749"/>
    <lineage>
        <taxon>Bacteria</taxon>
        <taxon>Bacillati</taxon>
        <taxon>Bacillota</taxon>
        <taxon>Clostridia</taxon>
        <taxon>Lachnospirales</taxon>
        <taxon>Lachnospiraceae</taxon>
        <taxon>Marvinbryantia</taxon>
    </lineage>
</organism>
<comment type="caution">
    <text evidence="1">The sequence shown here is derived from an EMBL/GenBank/DDBJ whole genome shotgun (WGS) entry which is preliminary data.</text>
</comment>
<protein>
    <submittedName>
        <fullName evidence="1">Uncharacterized protein</fullName>
    </submittedName>
</protein>
<accession>C6LKH3</accession>
<evidence type="ECO:0000313" key="2">
    <source>
        <dbReference type="Proteomes" id="UP000005561"/>
    </source>
</evidence>